<dbReference type="RefSeq" id="WP_073429881.1">
    <property type="nucleotide sequence ID" value="NZ_CADFGY010000020.1"/>
</dbReference>
<protein>
    <submittedName>
        <fullName evidence="2">Uncharacterized protein</fullName>
    </submittedName>
</protein>
<sequence length="66" mass="7279">MTRQKQPVPRNPMKARPSAKSVQSAESRLDEALEESFPASDPIAVDMTDPHHVSVKEVSSAGKKRH</sequence>
<evidence type="ECO:0000313" key="3">
    <source>
        <dbReference type="Proteomes" id="UP000184395"/>
    </source>
</evidence>
<evidence type="ECO:0000313" key="2">
    <source>
        <dbReference type="EMBL" id="SHK26967.1"/>
    </source>
</evidence>
<evidence type="ECO:0000256" key="1">
    <source>
        <dbReference type="SAM" id="MobiDB-lite"/>
    </source>
</evidence>
<accession>A0A1M6R3P9</accession>
<gene>
    <name evidence="2" type="ORF">SAMN05192548_101791</name>
</gene>
<dbReference type="Proteomes" id="UP000184395">
    <property type="component" value="Unassembled WGS sequence"/>
</dbReference>
<proteinExistence type="predicted"/>
<dbReference type="EMBL" id="FRAB01000017">
    <property type="protein sequence ID" value="SHK26967.1"/>
    <property type="molecule type" value="Genomic_DNA"/>
</dbReference>
<dbReference type="OrthoDB" id="8722685at2"/>
<dbReference type="AlphaFoldDB" id="A0A1M6R3P9"/>
<feature type="region of interest" description="Disordered" evidence="1">
    <location>
        <begin position="1"/>
        <end position="66"/>
    </location>
</feature>
<name>A0A1M6R3P9_9BURK</name>
<reference evidence="2 3" key="1">
    <citation type="submission" date="2016-11" db="EMBL/GenBank/DDBJ databases">
        <authorList>
            <person name="Jaros S."/>
            <person name="Januszkiewicz K."/>
            <person name="Wedrychowicz H."/>
        </authorList>
    </citation>
    <scope>NUCLEOTIDE SEQUENCE [LARGE SCALE GENOMIC DNA]</scope>
    <source>
        <strain evidence="2 3">LMG 20594</strain>
    </source>
</reference>
<organism evidence="2 3">
    <name type="scientific">Paraburkholderia terricola</name>
    <dbReference type="NCBI Taxonomy" id="169427"/>
    <lineage>
        <taxon>Bacteria</taxon>
        <taxon>Pseudomonadati</taxon>
        <taxon>Pseudomonadota</taxon>
        <taxon>Betaproteobacteria</taxon>
        <taxon>Burkholderiales</taxon>
        <taxon>Burkholderiaceae</taxon>
        <taxon>Paraburkholderia</taxon>
    </lineage>
</organism>